<feature type="region of interest" description="Disordered" evidence="1">
    <location>
        <begin position="346"/>
        <end position="366"/>
    </location>
</feature>
<proteinExistence type="predicted"/>
<evidence type="ECO:0000256" key="1">
    <source>
        <dbReference type="SAM" id="MobiDB-lite"/>
    </source>
</evidence>
<evidence type="ECO:0000313" key="3">
    <source>
        <dbReference type="EMBL" id="CAF4294285.1"/>
    </source>
</evidence>
<feature type="compositionally biased region" description="Polar residues" evidence="1">
    <location>
        <begin position="118"/>
        <end position="130"/>
    </location>
</feature>
<organism evidence="3 4">
    <name type="scientific">Rotaria magnacalcarata</name>
    <dbReference type="NCBI Taxonomy" id="392030"/>
    <lineage>
        <taxon>Eukaryota</taxon>
        <taxon>Metazoa</taxon>
        <taxon>Spiralia</taxon>
        <taxon>Gnathifera</taxon>
        <taxon>Rotifera</taxon>
        <taxon>Eurotatoria</taxon>
        <taxon>Bdelloidea</taxon>
        <taxon>Philodinida</taxon>
        <taxon>Philodinidae</taxon>
        <taxon>Rotaria</taxon>
    </lineage>
</organism>
<feature type="transmembrane region" description="Helical" evidence="2">
    <location>
        <begin position="198"/>
        <end position="221"/>
    </location>
</feature>
<evidence type="ECO:0000256" key="2">
    <source>
        <dbReference type="SAM" id="Phobius"/>
    </source>
</evidence>
<feature type="non-terminal residue" evidence="3">
    <location>
        <position position="1"/>
    </location>
</feature>
<dbReference type="AlphaFoldDB" id="A0A8S2TQR1"/>
<keyword evidence="2" id="KW-0812">Transmembrane</keyword>
<reference evidence="3" key="1">
    <citation type="submission" date="2021-02" db="EMBL/GenBank/DDBJ databases">
        <authorList>
            <person name="Nowell W R."/>
        </authorList>
    </citation>
    <scope>NUCLEOTIDE SEQUENCE</scope>
</reference>
<gene>
    <name evidence="3" type="ORF">SMN809_LOCUS25812</name>
</gene>
<protein>
    <submittedName>
        <fullName evidence="3">Uncharacterized protein</fullName>
    </submittedName>
</protein>
<keyword evidence="2" id="KW-0472">Membrane</keyword>
<dbReference type="EMBL" id="CAJOBI010035036">
    <property type="protein sequence ID" value="CAF4294285.1"/>
    <property type="molecule type" value="Genomic_DNA"/>
</dbReference>
<dbReference type="Proteomes" id="UP000676336">
    <property type="component" value="Unassembled WGS sequence"/>
</dbReference>
<name>A0A8S2TQR1_9BILA</name>
<comment type="caution">
    <text evidence="3">The sequence shown here is derived from an EMBL/GenBank/DDBJ whole genome shotgun (WGS) entry which is preliminary data.</text>
</comment>
<accession>A0A8S2TQR1</accession>
<keyword evidence="2" id="KW-1133">Transmembrane helix</keyword>
<evidence type="ECO:0000313" key="4">
    <source>
        <dbReference type="Proteomes" id="UP000676336"/>
    </source>
</evidence>
<feature type="region of interest" description="Disordered" evidence="1">
    <location>
        <begin position="107"/>
        <end position="134"/>
    </location>
</feature>
<sequence>LISETHRQQPMSFNYANPSRIMSGTSFKHPEPNRMVFSHGQSNQAMSVPSQYNDRAVVHSNSFKNNRIAPQQSDLNSYAKPNNFFRTVSEIQSTRTVAPSSQMNMNHSHMGANYPYHPNQSYTSQNPHTNVHSDYDFQQNDKQDSCWSKPLCYGLTRLTGGILFGTMLVLGSAATGGFLASLILYIQDPNTNPQWKVLGIVVSVVMLVTVIATLCVFIYCYKKGRVGVNEDKNNLFVPEYIQDHEFGKINNYVRSPYASPLPYERIHNSSSLSTNDDVIHVTDKQTNTETTMCPMRIRDIQRGVWPARNAYGGVTKRPLKRRNATHQFVQTVPRNIIGLSEHYDDDHHRRHNKEQYPSSFSEPKIRHEPDENTIERSKGWPVKEYVEFTELPKHADKHAARGKKAKRFNNVTIKRITAAEKSDFV</sequence>
<feature type="transmembrane region" description="Helical" evidence="2">
    <location>
        <begin position="162"/>
        <end position="186"/>
    </location>
</feature>